<evidence type="ECO:0000313" key="2">
    <source>
        <dbReference type="EMBL" id="CAB4733737.1"/>
    </source>
</evidence>
<dbReference type="EMBL" id="CAEZYR010000016">
    <property type="protein sequence ID" value="CAB4733737.1"/>
    <property type="molecule type" value="Genomic_DNA"/>
</dbReference>
<feature type="region of interest" description="Disordered" evidence="1">
    <location>
        <begin position="273"/>
        <end position="306"/>
    </location>
</feature>
<reference evidence="2" key="1">
    <citation type="submission" date="2020-05" db="EMBL/GenBank/DDBJ databases">
        <authorList>
            <person name="Chiriac C."/>
            <person name="Salcher M."/>
            <person name="Ghai R."/>
            <person name="Kavagutti S V."/>
        </authorList>
    </citation>
    <scope>NUCLEOTIDE SEQUENCE</scope>
</reference>
<feature type="region of interest" description="Disordered" evidence="1">
    <location>
        <begin position="368"/>
        <end position="419"/>
    </location>
</feature>
<proteinExistence type="predicted"/>
<dbReference type="AlphaFoldDB" id="A0A6J6SGM6"/>
<feature type="compositionally biased region" description="Basic and acidic residues" evidence="1">
    <location>
        <begin position="395"/>
        <end position="413"/>
    </location>
</feature>
<feature type="compositionally biased region" description="Basic and acidic residues" evidence="1">
    <location>
        <begin position="282"/>
        <end position="294"/>
    </location>
</feature>
<organism evidence="2">
    <name type="scientific">freshwater metagenome</name>
    <dbReference type="NCBI Taxonomy" id="449393"/>
    <lineage>
        <taxon>unclassified sequences</taxon>
        <taxon>metagenomes</taxon>
        <taxon>ecological metagenomes</taxon>
    </lineage>
</organism>
<name>A0A6J6SGM6_9ZZZZ</name>
<evidence type="ECO:0000256" key="1">
    <source>
        <dbReference type="SAM" id="MobiDB-lite"/>
    </source>
</evidence>
<protein>
    <submittedName>
        <fullName evidence="2">Unannotated protein</fullName>
    </submittedName>
</protein>
<feature type="compositionally biased region" description="Basic and acidic residues" evidence="1">
    <location>
        <begin position="368"/>
        <end position="379"/>
    </location>
</feature>
<sequence>MIDRHRRVQGDPQTLPEDVAETANLPCRAKVSVERVRGATFRRVGHDVAVCACGDVGHADIASNAVRIGARVRKDHQSGVFGVGHEGARIRGLGVSVVLPYRPPSLCTFAIGIGDNERGAVRGQRSQCCIVASKCGAVQHRTRRVDEARNGEVHQAIAIAGNDRRRIDRLGPDQRVWLEHHTRRKWGRIGNARRRAQLDLVDQRTPGISHTPKGRAIRRCGAKPTCSRKCGPQGARSRPTVPFELDVIAHEHIACCEQSRDRRNGRRLEHALLGPTIEGADQVDRTRRAERRQLSPDPGSIEEPGDHRVLCLTPPICSKIGARQFEYARGVRHAVQRCGGVAHIRRELLGKSKIGRDERTGEQRLRIRDGEDRNATDKTSRKRAPTAVRACPFDDGPKTGREQERIRKADERHRTRRVP</sequence>
<accession>A0A6J6SGM6</accession>
<gene>
    <name evidence="2" type="ORF">UFOPK2754_00665</name>
</gene>